<gene>
    <name evidence="2" type="ORF">RM609_17350</name>
</gene>
<evidence type="ECO:0000259" key="1">
    <source>
        <dbReference type="Pfam" id="PF04149"/>
    </source>
</evidence>
<comment type="caution">
    <text evidence="2">The sequence shown here is derived from an EMBL/GenBank/DDBJ whole genome shotgun (WGS) entry which is preliminary data.</text>
</comment>
<evidence type="ECO:0000313" key="3">
    <source>
        <dbReference type="Proteomes" id="UP001180531"/>
    </source>
</evidence>
<dbReference type="EMBL" id="JAVRFI010000010">
    <property type="protein sequence ID" value="MDT0450831.1"/>
    <property type="molecule type" value="Genomic_DNA"/>
</dbReference>
<dbReference type="RefSeq" id="WP_311612153.1">
    <property type="nucleotide sequence ID" value="NZ_JAVRFI010000010.1"/>
</dbReference>
<sequence>MDTHWRKSSFSTDSEGDCVELARFDDRIAMRESDAPTTVLQARRRSVAALIEWQKSSFSGDRDDCIELRRRGDRIVIRESDTPATVLATTPPRLRALLTALKAADSARP</sequence>
<organism evidence="2 3">
    <name type="scientific">Streptomyces hesseae</name>
    <dbReference type="NCBI Taxonomy" id="3075519"/>
    <lineage>
        <taxon>Bacteria</taxon>
        <taxon>Bacillati</taxon>
        <taxon>Actinomycetota</taxon>
        <taxon>Actinomycetes</taxon>
        <taxon>Kitasatosporales</taxon>
        <taxon>Streptomycetaceae</taxon>
        <taxon>Streptomyces</taxon>
    </lineage>
</organism>
<dbReference type="Pfam" id="PF04149">
    <property type="entry name" value="DUF397"/>
    <property type="match status" value="2"/>
</dbReference>
<evidence type="ECO:0000313" key="2">
    <source>
        <dbReference type="EMBL" id="MDT0450831.1"/>
    </source>
</evidence>
<feature type="domain" description="DUF397" evidence="1">
    <location>
        <begin position="4"/>
        <end position="51"/>
    </location>
</feature>
<reference evidence="2" key="1">
    <citation type="submission" date="2024-05" db="EMBL/GenBank/DDBJ databases">
        <title>30 novel species of actinomycetes from the DSMZ collection.</title>
        <authorList>
            <person name="Nouioui I."/>
        </authorList>
    </citation>
    <scope>NUCLEOTIDE SEQUENCE</scope>
    <source>
        <strain evidence="2">DSM 40473</strain>
    </source>
</reference>
<protein>
    <submittedName>
        <fullName evidence="2">DUF397 domain-containing protein</fullName>
    </submittedName>
</protein>
<proteinExistence type="predicted"/>
<dbReference type="Proteomes" id="UP001180531">
    <property type="component" value="Unassembled WGS sequence"/>
</dbReference>
<feature type="domain" description="DUF397" evidence="1">
    <location>
        <begin position="52"/>
        <end position="102"/>
    </location>
</feature>
<keyword evidence="3" id="KW-1185">Reference proteome</keyword>
<dbReference type="InterPro" id="IPR007278">
    <property type="entry name" value="DUF397"/>
</dbReference>
<name>A0ABU2SPE0_9ACTN</name>
<accession>A0ABU2SPE0</accession>